<dbReference type="SMART" id="SM01043">
    <property type="entry name" value="BTAD"/>
    <property type="match status" value="1"/>
</dbReference>
<feature type="domain" description="Bacterial transcriptional activator" evidence="2">
    <location>
        <begin position="97"/>
        <end position="250"/>
    </location>
</feature>
<dbReference type="GO" id="GO:0003677">
    <property type="term" value="F:DNA binding"/>
    <property type="evidence" value="ECO:0007669"/>
    <property type="project" value="InterPro"/>
</dbReference>
<dbReference type="SUPFAM" id="SSF48452">
    <property type="entry name" value="TPR-like"/>
    <property type="match status" value="1"/>
</dbReference>
<keyword evidence="4" id="KW-1185">Reference proteome</keyword>
<dbReference type="Pfam" id="PF03704">
    <property type="entry name" value="BTAD"/>
    <property type="match status" value="1"/>
</dbReference>
<comment type="caution">
    <text evidence="3">The sequence shown here is derived from an EMBL/GenBank/DDBJ whole genome shotgun (WGS) entry which is preliminary data.</text>
</comment>
<proteinExistence type="predicted"/>
<dbReference type="InterPro" id="IPR016032">
    <property type="entry name" value="Sig_transdc_resp-reg_C-effctor"/>
</dbReference>
<dbReference type="PANTHER" id="PTHR35807">
    <property type="entry name" value="TRANSCRIPTIONAL REGULATOR REDD-RELATED"/>
    <property type="match status" value="1"/>
</dbReference>
<dbReference type="InterPro" id="IPR036388">
    <property type="entry name" value="WH-like_DNA-bd_sf"/>
</dbReference>
<dbReference type="InterPro" id="IPR011990">
    <property type="entry name" value="TPR-like_helical_dom_sf"/>
</dbReference>
<protein>
    <recommendedName>
        <fullName evidence="2">Bacterial transcriptional activator domain-containing protein</fullName>
    </recommendedName>
</protein>
<dbReference type="AlphaFoldDB" id="A0A5A5T9N1"/>
<dbReference type="SUPFAM" id="SSF52540">
    <property type="entry name" value="P-loop containing nucleoside triphosphate hydrolases"/>
    <property type="match status" value="1"/>
</dbReference>
<dbReference type="InterPro" id="IPR041664">
    <property type="entry name" value="AAA_16"/>
</dbReference>
<dbReference type="Proteomes" id="UP000322530">
    <property type="component" value="Unassembled WGS sequence"/>
</dbReference>
<dbReference type="GO" id="GO:0006355">
    <property type="term" value="P:regulation of DNA-templated transcription"/>
    <property type="evidence" value="ECO:0007669"/>
    <property type="project" value="InterPro"/>
</dbReference>
<dbReference type="SUPFAM" id="SSF46894">
    <property type="entry name" value="C-terminal effector domain of the bipartite response regulators"/>
    <property type="match status" value="1"/>
</dbReference>
<dbReference type="RefSeq" id="WP_149400627.1">
    <property type="nucleotide sequence ID" value="NZ_BIXY01000012.1"/>
</dbReference>
<dbReference type="Pfam" id="PF13191">
    <property type="entry name" value="AAA_16"/>
    <property type="match status" value="1"/>
</dbReference>
<accession>A0A5A5T9N1</accession>
<evidence type="ECO:0000313" key="4">
    <source>
        <dbReference type="Proteomes" id="UP000322530"/>
    </source>
</evidence>
<name>A0A5A5T9N1_9CHLR</name>
<dbReference type="EMBL" id="BIXY01000012">
    <property type="protein sequence ID" value="GCF07614.1"/>
    <property type="molecule type" value="Genomic_DNA"/>
</dbReference>
<dbReference type="Gene3D" id="3.40.50.300">
    <property type="entry name" value="P-loop containing nucleotide triphosphate hydrolases"/>
    <property type="match status" value="1"/>
</dbReference>
<sequence>MPRLALFLFGSPSIEYAGKRLIVDTRKAIALLVYLAMTRQRYQRDMLANLLWPEYDQAHARATLRRTLSTLNKALNGEFLQVDRDTIALDPLAQIWIDVEAFRAHLATCRTHAHSTSETCAACLEPLTRAAALYQDDFLAGFHLQDSTNFDSWQFVQTDSLRREYAYVLEHLVYYYSNQGDFKQAITLAQRWLALDHLHEPAHSILMQLYAGIGQRASSLQQYEECVRILKQELGIAPLKTTTQIYQAIKANTLPQHLAFKPSALPLPLTRETRAAQEQSRQASSVSSDKDAGAIPPIVHTGTYPLIGRDTEWQRMLQVYHRSEIQGQVICLEGEMGIGKTRLLEEMLSYARQRGAFIVRTNCFAEEQSIAYSPIASSVQTALTQAQHNDTLKHLALPWLREAARLLPALTNAAVVTLPLETIDHPEAQQRFFAGIRQVLLAINAQSEVTAPGIICFDDLHWSDAYSLAFLSYFIRRHIEKSVCLLITWRTPYPHQLEPIRHILTELQHAGQATLLTLSRLQEKTVSQLLHQTIRQVSTRDQTQLAQRLYAESEGLPLFVTAYLEALGAQHLKREDSSWPLPAKLHDRLLSQLSSLGDYTRLVLSGAASIGRSFDLAQLRAAGGWSDEIIVHTLEELIGQGFLEELVPDDQDNDQRVRYQFVHKQVRRLAYATTSQARRQLFQQRNADFQKSQRS</sequence>
<reference evidence="3 4" key="1">
    <citation type="submission" date="2019-01" db="EMBL/GenBank/DDBJ databases">
        <title>Draft genome sequence of Dictyobacter sp. Uno17.</title>
        <authorList>
            <person name="Wang C.M."/>
            <person name="Zheng Y."/>
            <person name="Sakai Y."/>
            <person name="Abe K."/>
            <person name="Yokota A."/>
            <person name="Yabe S."/>
        </authorList>
    </citation>
    <scope>NUCLEOTIDE SEQUENCE [LARGE SCALE GENOMIC DNA]</scope>
    <source>
        <strain evidence="3 4">Uno17</strain>
    </source>
</reference>
<dbReference type="InterPro" id="IPR005158">
    <property type="entry name" value="BTAD"/>
</dbReference>
<dbReference type="Gene3D" id="1.25.40.10">
    <property type="entry name" value="Tetratricopeptide repeat domain"/>
    <property type="match status" value="1"/>
</dbReference>
<evidence type="ECO:0000259" key="2">
    <source>
        <dbReference type="SMART" id="SM01043"/>
    </source>
</evidence>
<evidence type="ECO:0000313" key="3">
    <source>
        <dbReference type="EMBL" id="GCF07614.1"/>
    </source>
</evidence>
<dbReference type="Gene3D" id="1.10.10.10">
    <property type="entry name" value="Winged helix-like DNA-binding domain superfamily/Winged helix DNA-binding domain"/>
    <property type="match status" value="1"/>
</dbReference>
<feature type="compositionally biased region" description="Polar residues" evidence="1">
    <location>
        <begin position="276"/>
        <end position="287"/>
    </location>
</feature>
<dbReference type="OrthoDB" id="5509004at2"/>
<dbReference type="InterPro" id="IPR027417">
    <property type="entry name" value="P-loop_NTPase"/>
</dbReference>
<feature type="region of interest" description="Disordered" evidence="1">
    <location>
        <begin position="272"/>
        <end position="293"/>
    </location>
</feature>
<organism evidence="3 4">
    <name type="scientific">Dictyobacter arantiisoli</name>
    <dbReference type="NCBI Taxonomy" id="2014874"/>
    <lineage>
        <taxon>Bacteria</taxon>
        <taxon>Bacillati</taxon>
        <taxon>Chloroflexota</taxon>
        <taxon>Ktedonobacteria</taxon>
        <taxon>Ktedonobacterales</taxon>
        <taxon>Dictyobacteraceae</taxon>
        <taxon>Dictyobacter</taxon>
    </lineage>
</organism>
<dbReference type="InterPro" id="IPR051677">
    <property type="entry name" value="AfsR-DnrI-RedD_regulator"/>
</dbReference>
<evidence type="ECO:0000256" key="1">
    <source>
        <dbReference type="SAM" id="MobiDB-lite"/>
    </source>
</evidence>
<gene>
    <name evidence="3" type="ORF">KDI_11780</name>
</gene>